<reference evidence="2" key="1">
    <citation type="journal article" date="2014" name="Int. J. Syst. Evol. Microbiol.">
        <title>Complete genome sequence of Corynebacterium casei LMG S-19264T (=DSM 44701T), isolated from a smear-ripened cheese.</title>
        <authorList>
            <consortium name="US DOE Joint Genome Institute (JGI-PGF)"/>
            <person name="Walter F."/>
            <person name="Albersmeier A."/>
            <person name="Kalinowski J."/>
            <person name="Ruckert C."/>
        </authorList>
    </citation>
    <scope>NUCLEOTIDE SEQUENCE</scope>
    <source>
        <strain evidence="2">JCM 4637</strain>
    </source>
</reference>
<dbReference type="Gene3D" id="1.25.40.10">
    <property type="entry name" value="Tetratricopeptide repeat domain"/>
    <property type="match status" value="1"/>
</dbReference>
<dbReference type="EMBL" id="BMVC01000018">
    <property type="protein sequence ID" value="GHD12402.1"/>
    <property type="molecule type" value="Genomic_DNA"/>
</dbReference>
<dbReference type="SMART" id="SM00530">
    <property type="entry name" value="HTH_XRE"/>
    <property type="match status" value="1"/>
</dbReference>
<dbReference type="Gene3D" id="1.10.260.40">
    <property type="entry name" value="lambda repressor-like DNA-binding domains"/>
    <property type="match status" value="1"/>
</dbReference>
<dbReference type="CDD" id="cd00093">
    <property type="entry name" value="HTH_XRE"/>
    <property type="match status" value="1"/>
</dbReference>
<organism evidence="2 3">
    <name type="scientific">Streptomyces finlayi</name>
    <dbReference type="NCBI Taxonomy" id="67296"/>
    <lineage>
        <taxon>Bacteria</taxon>
        <taxon>Bacillati</taxon>
        <taxon>Actinomycetota</taxon>
        <taxon>Actinomycetes</taxon>
        <taxon>Kitasatosporales</taxon>
        <taxon>Streptomycetaceae</taxon>
        <taxon>Streptomyces</taxon>
    </lineage>
</organism>
<sequence length="428" mass="46767">MTVKIQQPHFGRQVRQIRRAQGLSQSDLAGEEMSPSYISLVESGRRAPSLKVARLIAERLSLPTEALLPDEARAERQKPHRLGLVGRLVAARAHQSDNNWDLARDELSDIVDLADTPELGDVRWEAHWELAATLARLGESEAHERTLRTLLADPLTRDFPPLHTRVVVEMARTAKNTGTLTEAARFAEEAIRVARSADPPTPDETLQAEAVLLSVCTESGDWERAAELADEVLTYTDLPSDRARATTLWAAACARYVNGLTEPALTLMAEAEQSMTQTSDLPLRARLQLSAGLLHIAAGHLQSAVDLLQRAGQVAELAGTHADRMRLAAAWTLVALHHGDQESADRHTAIMDAGLARLAGLDRARCSVVKARACRARNEEESARQHFQSAATLYEQAGAYRIAVTVWRELSAPDGAQTGVDPHALLLP</sequence>
<dbReference type="RefSeq" id="WP_189827153.1">
    <property type="nucleotide sequence ID" value="NZ_BMVC01000018.1"/>
</dbReference>
<dbReference type="SUPFAM" id="SSF47413">
    <property type="entry name" value="lambda repressor-like DNA-binding domains"/>
    <property type="match status" value="1"/>
</dbReference>
<dbReference type="SUPFAM" id="SSF48452">
    <property type="entry name" value="TPR-like"/>
    <property type="match status" value="2"/>
</dbReference>
<name>A0A919CDP3_9ACTN</name>
<protein>
    <recommendedName>
        <fullName evidence="1">HTH cro/C1-type domain-containing protein</fullName>
    </recommendedName>
</protein>
<accession>A0A919CDP3</accession>
<dbReference type="Pfam" id="PF01381">
    <property type="entry name" value="HTH_3"/>
    <property type="match status" value="1"/>
</dbReference>
<feature type="domain" description="HTH cro/C1-type" evidence="1">
    <location>
        <begin position="14"/>
        <end position="67"/>
    </location>
</feature>
<evidence type="ECO:0000313" key="3">
    <source>
        <dbReference type="Proteomes" id="UP000638353"/>
    </source>
</evidence>
<gene>
    <name evidence="2" type="ORF">GCM10010334_69330</name>
</gene>
<dbReference type="PROSITE" id="PS50943">
    <property type="entry name" value="HTH_CROC1"/>
    <property type="match status" value="1"/>
</dbReference>
<dbReference type="GO" id="GO:0003677">
    <property type="term" value="F:DNA binding"/>
    <property type="evidence" value="ECO:0007669"/>
    <property type="project" value="InterPro"/>
</dbReference>
<dbReference type="InterPro" id="IPR011990">
    <property type="entry name" value="TPR-like_helical_dom_sf"/>
</dbReference>
<comment type="caution">
    <text evidence="2">The sequence shown here is derived from an EMBL/GenBank/DDBJ whole genome shotgun (WGS) entry which is preliminary data.</text>
</comment>
<dbReference type="Proteomes" id="UP000638353">
    <property type="component" value="Unassembled WGS sequence"/>
</dbReference>
<evidence type="ECO:0000313" key="2">
    <source>
        <dbReference type="EMBL" id="GHD12402.1"/>
    </source>
</evidence>
<dbReference type="InterPro" id="IPR001387">
    <property type="entry name" value="Cro/C1-type_HTH"/>
</dbReference>
<reference evidence="2" key="2">
    <citation type="submission" date="2020-09" db="EMBL/GenBank/DDBJ databases">
        <authorList>
            <person name="Sun Q."/>
            <person name="Ohkuma M."/>
        </authorList>
    </citation>
    <scope>NUCLEOTIDE SEQUENCE</scope>
    <source>
        <strain evidence="2">JCM 4637</strain>
    </source>
</reference>
<dbReference type="InterPro" id="IPR010982">
    <property type="entry name" value="Lambda_DNA-bd_dom_sf"/>
</dbReference>
<dbReference type="AlphaFoldDB" id="A0A919CDP3"/>
<proteinExistence type="predicted"/>
<evidence type="ECO:0000259" key="1">
    <source>
        <dbReference type="PROSITE" id="PS50943"/>
    </source>
</evidence>